<organism evidence="2 3">
    <name type="scientific">Fusarium napiforme</name>
    <dbReference type="NCBI Taxonomy" id="42672"/>
    <lineage>
        <taxon>Eukaryota</taxon>
        <taxon>Fungi</taxon>
        <taxon>Dikarya</taxon>
        <taxon>Ascomycota</taxon>
        <taxon>Pezizomycotina</taxon>
        <taxon>Sordariomycetes</taxon>
        <taxon>Hypocreomycetidae</taxon>
        <taxon>Hypocreales</taxon>
        <taxon>Nectriaceae</taxon>
        <taxon>Fusarium</taxon>
        <taxon>Fusarium fujikuroi species complex</taxon>
    </lineage>
</organism>
<evidence type="ECO:0000313" key="3">
    <source>
        <dbReference type="Proteomes" id="UP000574317"/>
    </source>
</evidence>
<gene>
    <name evidence="2" type="ORF">FNAPI_13178</name>
</gene>
<dbReference type="Pfam" id="PF20150">
    <property type="entry name" value="2EXR"/>
    <property type="match status" value="1"/>
</dbReference>
<dbReference type="EMBL" id="JAAOAO010000767">
    <property type="protein sequence ID" value="KAF5531656.1"/>
    <property type="molecule type" value="Genomic_DNA"/>
</dbReference>
<proteinExistence type="predicted"/>
<sequence>MEDSNQSLRVKPFGEVPSLLDHKFPNSDSIFHLFPRLPIELRLMIWDLSLTCERYIKVQLSTRNKRTGRMRSNPPLESWRLSEPYGILLHHPPKRSALFSTSVESRTSAKRFYRIAVPCLYVTKSPSAIDSLEMGDQNTEHNPQGMSFIPARPYGAKIRQEDQVLVPGTFFLNPELDTLEIDGVTLFANFANDVWDHDPRKVGLRHVAFLHPYRFPANTFRNLPPYAPSEELLRQVVARLQSVTFIHYANVDKIFHECPTGNQGLLSYCCSLPVAGATGDFSRQQDPRLIGHEVFENIFFDIASRSLLGRPYKEWMGLVERLGVTTACVCKIAYTTHRSKLPTGDKSGTCTHLECQGAGPEQQLRERRCPYQPQRLLHLEEATGQLNGGVKPALGFWSFSVEALDQFSRSQNCSDPRLWCFYDLSAAQPELCLFDP</sequence>
<evidence type="ECO:0000313" key="2">
    <source>
        <dbReference type="EMBL" id="KAF5531656.1"/>
    </source>
</evidence>
<dbReference type="PANTHER" id="PTHR35910">
    <property type="entry name" value="2EXR DOMAIN-CONTAINING PROTEIN"/>
    <property type="match status" value="1"/>
</dbReference>
<dbReference type="Proteomes" id="UP000574317">
    <property type="component" value="Unassembled WGS sequence"/>
</dbReference>
<accession>A0A8H5I7B2</accession>
<keyword evidence="3" id="KW-1185">Reference proteome</keyword>
<dbReference type="AlphaFoldDB" id="A0A8H5I7B2"/>
<dbReference type="PANTHER" id="PTHR35910:SF1">
    <property type="entry name" value="2EXR DOMAIN-CONTAINING PROTEIN"/>
    <property type="match status" value="1"/>
</dbReference>
<name>A0A8H5I7B2_9HYPO</name>
<reference evidence="2 3" key="1">
    <citation type="submission" date="2020-05" db="EMBL/GenBank/DDBJ databases">
        <title>Identification and distribution of gene clusters putatively required for synthesis of sphingolipid metabolism inhibitors in phylogenetically diverse species of the filamentous fungus Fusarium.</title>
        <authorList>
            <person name="Kim H.-S."/>
            <person name="Busman M."/>
            <person name="Brown D.W."/>
            <person name="Divon H."/>
            <person name="Uhlig S."/>
            <person name="Proctor R.H."/>
        </authorList>
    </citation>
    <scope>NUCLEOTIDE SEQUENCE [LARGE SCALE GENOMIC DNA]</scope>
    <source>
        <strain evidence="2 3">NRRL 25196</strain>
    </source>
</reference>
<feature type="domain" description="2EXR" evidence="1">
    <location>
        <begin position="31"/>
        <end position="122"/>
    </location>
</feature>
<dbReference type="InterPro" id="IPR045518">
    <property type="entry name" value="2EXR"/>
</dbReference>
<evidence type="ECO:0000259" key="1">
    <source>
        <dbReference type="Pfam" id="PF20150"/>
    </source>
</evidence>
<comment type="caution">
    <text evidence="2">The sequence shown here is derived from an EMBL/GenBank/DDBJ whole genome shotgun (WGS) entry which is preliminary data.</text>
</comment>
<protein>
    <recommendedName>
        <fullName evidence="1">2EXR domain-containing protein</fullName>
    </recommendedName>
</protein>